<comment type="caution">
    <text evidence="3">The sequence shown here is derived from an EMBL/GenBank/DDBJ whole genome shotgun (WGS) entry which is preliminary data.</text>
</comment>
<evidence type="ECO:0000313" key="3">
    <source>
        <dbReference type="EMBL" id="MDW5597552.1"/>
    </source>
</evidence>
<keyword evidence="2" id="KW-0812">Transmembrane</keyword>
<dbReference type="Gene3D" id="1.10.530.10">
    <property type="match status" value="1"/>
</dbReference>
<proteinExistence type="predicted"/>
<keyword evidence="2" id="KW-1133">Transmembrane helix</keyword>
<keyword evidence="4" id="KW-1185">Reference proteome</keyword>
<reference evidence="4" key="1">
    <citation type="submission" date="2023-07" db="EMBL/GenBank/DDBJ databases">
        <title>Conexibacter stalactiti sp. nov., isolated from stalactites in a lava cave and emended description of the genus Conexibacter.</title>
        <authorList>
            <person name="Lee S.D."/>
        </authorList>
    </citation>
    <scope>NUCLEOTIDE SEQUENCE [LARGE SCALE GENOMIC DNA]</scope>
    <source>
        <strain evidence="4">KCTC 39840</strain>
    </source>
</reference>
<sequence>GGGGAGAAGGAGQAAGGGGNADLLRRLAEQQARQAHNQRDHHQQGSKRAVTAMLVGLGTMIGALLLLITLVVVIFGTSASATAGSGAWGYPTGSPVPKVYWPIYVTAADHYEVNPYVLAAIHNQESRFSTYPGVRSGWNSIDCCGGPMQFHRDTWPGHRDAFRPIDDMRPSDYPLDRRQLPSCAFANTQATGCIYDDFDAIAAAAHKLKGDGADDKVLSTGTHDAVCAYIGACSEVDQCNAGSINRYCEVIPNAVAWERAGAIAGPIGAAVGTVTIVPGRRAVIMPNGLAKAPADAPLAVKKMIAAGNKIHGLRYELRHYDTHIDNETYDCSSSTSHVLWAGGKFGEQPWCSAMFPSYGKPGPGRWVTVHTRGPCGPTGHVFMVIAGLRYDTSPAGDTSVNAGKFGPRWRTERGDAGDFIQRHPEGL</sequence>
<evidence type="ECO:0000256" key="2">
    <source>
        <dbReference type="SAM" id="Phobius"/>
    </source>
</evidence>
<keyword evidence="2" id="KW-0472">Membrane</keyword>
<dbReference type="SUPFAM" id="SSF53955">
    <property type="entry name" value="Lysozyme-like"/>
    <property type="match status" value="1"/>
</dbReference>
<feature type="region of interest" description="Disordered" evidence="1">
    <location>
        <begin position="399"/>
        <end position="427"/>
    </location>
</feature>
<dbReference type="EMBL" id="JAWSTH010000093">
    <property type="protein sequence ID" value="MDW5597552.1"/>
    <property type="molecule type" value="Genomic_DNA"/>
</dbReference>
<name>A0ABU4HW49_9ACTN</name>
<feature type="compositionally biased region" description="Basic and acidic residues" evidence="1">
    <location>
        <begin position="409"/>
        <end position="427"/>
    </location>
</feature>
<feature type="non-terminal residue" evidence="3">
    <location>
        <position position="1"/>
    </location>
</feature>
<gene>
    <name evidence="3" type="ORF">R7226_24595</name>
</gene>
<dbReference type="Proteomes" id="UP001284601">
    <property type="component" value="Unassembled WGS sequence"/>
</dbReference>
<dbReference type="RefSeq" id="WP_318600018.1">
    <property type="nucleotide sequence ID" value="NZ_JAWSTH010000093.1"/>
</dbReference>
<dbReference type="InterPro" id="IPR023346">
    <property type="entry name" value="Lysozyme-like_dom_sf"/>
</dbReference>
<protein>
    <submittedName>
        <fullName evidence="3">Uncharacterized protein</fullName>
    </submittedName>
</protein>
<evidence type="ECO:0000256" key="1">
    <source>
        <dbReference type="SAM" id="MobiDB-lite"/>
    </source>
</evidence>
<feature type="transmembrane region" description="Helical" evidence="2">
    <location>
        <begin position="49"/>
        <end position="75"/>
    </location>
</feature>
<organism evidence="3 4">
    <name type="scientific">Conexibacter stalactiti</name>
    <dbReference type="NCBI Taxonomy" id="1940611"/>
    <lineage>
        <taxon>Bacteria</taxon>
        <taxon>Bacillati</taxon>
        <taxon>Actinomycetota</taxon>
        <taxon>Thermoleophilia</taxon>
        <taxon>Solirubrobacterales</taxon>
        <taxon>Conexibacteraceae</taxon>
        <taxon>Conexibacter</taxon>
    </lineage>
</organism>
<accession>A0ABU4HW49</accession>
<evidence type="ECO:0000313" key="4">
    <source>
        <dbReference type="Proteomes" id="UP001284601"/>
    </source>
</evidence>